<evidence type="ECO:0000256" key="3">
    <source>
        <dbReference type="PIRSR" id="PIRSR000097-1"/>
    </source>
</evidence>
<keyword evidence="2" id="KW-0560">Oxidoreductase</keyword>
<dbReference type="PANTHER" id="PTHR11732">
    <property type="entry name" value="ALDO/KETO REDUCTASE"/>
    <property type="match status" value="1"/>
</dbReference>
<feature type="binding site" evidence="4">
    <location>
        <position position="117"/>
    </location>
    <ligand>
        <name>substrate</name>
    </ligand>
</feature>
<dbReference type="OrthoDB" id="416253at2759"/>
<dbReference type="InterPro" id="IPR023210">
    <property type="entry name" value="NADP_OxRdtase_dom"/>
</dbReference>
<evidence type="ECO:0000256" key="2">
    <source>
        <dbReference type="ARBA" id="ARBA00023002"/>
    </source>
</evidence>
<dbReference type="FunFam" id="3.20.20.100:FF:000014">
    <property type="entry name" value="NAD(P)-linked oxidoreductase superfamily protein"/>
    <property type="match status" value="1"/>
</dbReference>
<protein>
    <submittedName>
        <fullName evidence="7">Non-functional nadph-dependent codeinone reductase</fullName>
    </submittedName>
</protein>
<organism evidence="7 8">
    <name type="scientific">Thalictrum thalictroides</name>
    <name type="common">Rue-anemone</name>
    <name type="synonym">Anemone thalictroides</name>
    <dbReference type="NCBI Taxonomy" id="46969"/>
    <lineage>
        <taxon>Eukaryota</taxon>
        <taxon>Viridiplantae</taxon>
        <taxon>Streptophyta</taxon>
        <taxon>Embryophyta</taxon>
        <taxon>Tracheophyta</taxon>
        <taxon>Spermatophyta</taxon>
        <taxon>Magnoliopsida</taxon>
        <taxon>Ranunculales</taxon>
        <taxon>Ranunculaceae</taxon>
        <taxon>Thalictroideae</taxon>
        <taxon>Thalictrum</taxon>
    </lineage>
</organism>
<keyword evidence="1" id="KW-0521">NADP</keyword>
<dbReference type="InterPro" id="IPR044497">
    <property type="entry name" value="AKR4A/B"/>
</dbReference>
<gene>
    <name evidence="7" type="ORF">FRX31_035094</name>
</gene>
<proteinExistence type="predicted"/>
<dbReference type="InterPro" id="IPR018170">
    <property type="entry name" value="Aldo/ket_reductase_CS"/>
</dbReference>
<dbReference type="GO" id="GO:0044550">
    <property type="term" value="P:secondary metabolite biosynthetic process"/>
    <property type="evidence" value="ECO:0007669"/>
    <property type="project" value="UniProtKB-ARBA"/>
</dbReference>
<comment type="caution">
    <text evidence="7">The sequence shown here is derived from an EMBL/GenBank/DDBJ whole genome shotgun (WGS) entry which is preliminary data.</text>
</comment>
<accession>A0A7J6USR7</accession>
<dbReference type="Pfam" id="PF00248">
    <property type="entry name" value="Aldo_ket_red"/>
    <property type="match status" value="1"/>
</dbReference>
<reference evidence="7 8" key="1">
    <citation type="submission" date="2020-06" db="EMBL/GenBank/DDBJ databases">
        <title>Transcriptomic and genomic resources for Thalictrum thalictroides and T. hernandezii: Facilitating candidate gene discovery in an emerging model plant lineage.</title>
        <authorList>
            <person name="Arias T."/>
            <person name="Riano-Pachon D.M."/>
            <person name="Di Stilio V.S."/>
        </authorList>
    </citation>
    <scope>NUCLEOTIDE SEQUENCE [LARGE SCALE GENOMIC DNA]</scope>
    <source>
        <strain evidence="8">cv. WT478/WT964</strain>
        <tissue evidence="7">Leaves</tissue>
    </source>
</reference>
<dbReference type="InterPro" id="IPR036812">
    <property type="entry name" value="NAD(P)_OxRdtase_dom_sf"/>
</dbReference>
<dbReference type="PROSITE" id="PS00063">
    <property type="entry name" value="ALDOKETO_REDUCTASE_3"/>
    <property type="match status" value="1"/>
</dbReference>
<dbReference type="Proteomes" id="UP000554482">
    <property type="component" value="Unassembled WGS sequence"/>
</dbReference>
<dbReference type="SUPFAM" id="SSF51430">
    <property type="entry name" value="NAD(P)-linked oxidoreductase"/>
    <property type="match status" value="1"/>
</dbReference>
<dbReference type="PRINTS" id="PR00069">
    <property type="entry name" value="ALDKETRDTASE"/>
</dbReference>
<evidence type="ECO:0000256" key="4">
    <source>
        <dbReference type="PIRSR" id="PIRSR000097-2"/>
    </source>
</evidence>
<dbReference type="PROSITE" id="PS00062">
    <property type="entry name" value="ALDOKETO_REDUCTASE_2"/>
    <property type="match status" value="1"/>
</dbReference>
<dbReference type="PROSITE" id="PS00798">
    <property type="entry name" value="ALDOKETO_REDUCTASE_1"/>
    <property type="match status" value="1"/>
</dbReference>
<evidence type="ECO:0000256" key="5">
    <source>
        <dbReference type="PIRSR" id="PIRSR000097-3"/>
    </source>
</evidence>
<dbReference type="GO" id="GO:0016616">
    <property type="term" value="F:oxidoreductase activity, acting on the CH-OH group of donors, NAD or NADP as acceptor"/>
    <property type="evidence" value="ECO:0007669"/>
    <property type="project" value="InterPro"/>
</dbReference>
<evidence type="ECO:0000313" key="8">
    <source>
        <dbReference type="Proteomes" id="UP000554482"/>
    </source>
</evidence>
<feature type="active site" description="Proton donor" evidence="3">
    <location>
        <position position="54"/>
    </location>
</feature>
<dbReference type="Gene3D" id="3.20.20.100">
    <property type="entry name" value="NADP-dependent oxidoreductase domain"/>
    <property type="match status" value="1"/>
</dbReference>
<feature type="site" description="Lowers pKa of active site Tyr" evidence="5">
    <location>
        <position position="84"/>
    </location>
</feature>
<evidence type="ECO:0000256" key="1">
    <source>
        <dbReference type="ARBA" id="ARBA00022857"/>
    </source>
</evidence>
<dbReference type="AlphaFoldDB" id="A0A7J6USR7"/>
<keyword evidence="8" id="KW-1185">Reference proteome</keyword>
<feature type="domain" description="NADP-dependent oxidoreductase" evidence="6">
    <location>
        <begin position="18"/>
        <end position="290"/>
    </location>
</feature>
<dbReference type="InterPro" id="IPR020471">
    <property type="entry name" value="AKR"/>
</dbReference>
<dbReference type="CDD" id="cd19124">
    <property type="entry name" value="AKR_AKR4A_4B"/>
    <property type="match status" value="1"/>
</dbReference>
<sequence length="319" mass="35621">MSIVPDVVLSSGHKMPLIGFGTVAYPIAASDSIKTAIVNGIKHGYRHFDTASVYQTEQLLGEAIAEALQLGLIKSRQELFITSKLWCSDSHHDRVLPALHNTLKTLQLDYLDLYLVHWPISSKPGKHEYPIPKEELLPLDFESVWAAMEECQALGLTKSIGVSNFSPKKLEQLLSTSKIPPAVNQVEMNPVWQQNKLREFCKSKGIVITAFSPLGAKGTTWGTNKVMDSEVLNEIAQAKGRTHAQVCLRWLHEQGICVVVKSFSEERMKGNLEIFDWEMSPEESALIQQLPQSRGHTGEDFISVDGPFKSLEELWDGEI</sequence>
<name>A0A7J6USR7_THATH</name>
<dbReference type="EMBL" id="JABWDY010044230">
    <property type="protein sequence ID" value="KAF5175312.1"/>
    <property type="molecule type" value="Genomic_DNA"/>
</dbReference>
<dbReference type="PIRSF" id="PIRSF000097">
    <property type="entry name" value="AKR"/>
    <property type="match status" value="1"/>
</dbReference>
<evidence type="ECO:0000259" key="6">
    <source>
        <dbReference type="Pfam" id="PF00248"/>
    </source>
</evidence>
<evidence type="ECO:0000313" key="7">
    <source>
        <dbReference type="EMBL" id="KAF5175312.1"/>
    </source>
</evidence>